<dbReference type="InterPro" id="IPR050121">
    <property type="entry name" value="Cytochrome_P450_monoxygenase"/>
</dbReference>
<keyword evidence="3" id="KW-0349">Heme</keyword>
<evidence type="ECO:0000256" key="4">
    <source>
        <dbReference type="SAM" id="MobiDB-lite"/>
    </source>
</evidence>
<dbReference type="InterPro" id="IPR001128">
    <property type="entry name" value="Cyt_P450"/>
</dbReference>
<evidence type="ECO:0000256" key="1">
    <source>
        <dbReference type="ARBA" id="ARBA00001971"/>
    </source>
</evidence>
<comment type="cofactor">
    <cofactor evidence="1">
        <name>heme</name>
        <dbReference type="ChEBI" id="CHEBI:30413"/>
    </cofactor>
</comment>
<keyword evidence="3" id="KW-0479">Metal-binding</keyword>
<evidence type="ECO:0000313" key="5">
    <source>
        <dbReference type="EMBL" id="AXG99439.1"/>
    </source>
</evidence>
<dbReference type="GO" id="GO:0005506">
    <property type="term" value="F:iron ion binding"/>
    <property type="evidence" value="ECO:0007669"/>
    <property type="project" value="InterPro"/>
</dbReference>
<dbReference type="InterPro" id="IPR036396">
    <property type="entry name" value="Cyt_P450_sf"/>
</dbReference>
<dbReference type="InterPro" id="IPR002397">
    <property type="entry name" value="Cyt_P450_B"/>
</dbReference>
<dbReference type="GO" id="GO:0016705">
    <property type="term" value="F:oxidoreductase activity, acting on paired donors, with incorporation or reduction of molecular oxygen"/>
    <property type="evidence" value="ECO:0007669"/>
    <property type="project" value="InterPro"/>
</dbReference>
<dbReference type="PROSITE" id="PS00086">
    <property type="entry name" value="CYTOCHROME_P450"/>
    <property type="match status" value="1"/>
</dbReference>
<dbReference type="Proteomes" id="UP000253744">
    <property type="component" value="Chromosome"/>
</dbReference>
<dbReference type="GO" id="GO:0020037">
    <property type="term" value="F:heme binding"/>
    <property type="evidence" value="ECO:0007669"/>
    <property type="project" value="InterPro"/>
</dbReference>
<reference evidence="5 6" key="1">
    <citation type="submission" date="2018-07" db="EMBL/GenBank/DDBJ databases">
        <title>Complete Genome and Methylome Analysis of Deinococcus wulumuqiensis NEB 479.</title>
        <authorList>
            <person name="Fomenkov A."/>
            <person name="Luyten Y."/>
            <person name="Vincze T."/>
            <person name="Anton B.P."/>
            <person name="Clark T."/>
            <person name="Roberts R.J."/>
            <person name="Morgan R.D."/>
        </authorList>
    </citation>
    <scope>NUCLEOTIDE SEQUENCE [LARGE SCALE GENOMIC DNA]</scope>
    <source>
        <strain evidence="5 6">NEB 479</strain>
    </source>
</reference>
<dbReference type="EMBL" id="CP031158">
    <property type="protein sequence ID" value="AXG99439.1"/>
    <property type="molecule type" value="Genomic_DNA"/>
</dbReference>
<dbReference type="AlphaFoldDB" id="A0A345IIB7"/>
<evidence type="ECO:0000313" key="6">
    <source>
        <dbReference type="Proteomes" id="UP000253744"/>
    </source>
</evidence>
<protein>
    <submittedName>
        <fullName evidence="5">Cytochrome P450</fullName>
    </submittedName>
</protein>
<dbReference type="PRINTS" id="PR00385">
    <property type="entry name" value="P450"/>
</dbReference>
<dbReference type="PRINTS" id="PR00359">
    <property type="entry name" value="BP450"/>
</dbReference>
<dbReference type="GO" id="GO:0004497">
    <property type="term" value="F:monooxygenase activity"/>
    <property type="evidence" value="ECO:0007669"/>
    <property type="project" value="UniProtKB-KW"/>
</dbReference>
<dbReference type="Gene3D" id="1.10.630.10">
    <property type="entry name" value="Cytochrome P450"/>
    <property type="match status" value="1"/>
</dbReference>
<name>A0A345IIB7_9DEIO</name>
<organism evidence="5 6">
    <name type="scientific">Deinococcus wulumuqiensis</name>
    <dbReference type="NCBI Taxonomy" id="980427"/>
    <lineage>
        <taxon>Bacteria</taxon>
        <taxon>Thermotogati</taxon>
        <taxon>Deinococcota</taxon>
        <taxon>Deinococci</taxon>
        <taxon>Deinococcales</taxon>
        <taxon>Deinococcaceae</taxon>
        <taxon>Deinococcus</taxon>
    </lineage>
</organism>
<dbReference type="PANTHER" id="PTHR24305">
    <property type="entry name" value="CYTOCHROME P450"/>
    <property type="match status" value="1"/>
</dbReference>
<dbReference type="KEGG" id="dwu:DVJ83_10185"/>
<dbReference type="RefSeq" id="WP_114672262.1">
    <property type="nucleotide sequence ID" value="NZ_CP031158.1"/>
</dbReference>
<accession>A0A345IIB7</accession>
<comment type="similarity">
    <text evidence="2 3">Belongs to the cytochrome P450 family.</text>
</comment>
<proteinExistence type="inferred from homology"/>
<dbReference type="STRING" id="1288484.GCA_000348665_02139"/>
<feature type="region of interest" description="Disordered" evidence="4">
    <location>
        <begin position="357"/>
        <end position="381"/>
    </location>
</feature>
<dbReference type="PANTHER" id="PTHR24305:SF166">
    <property type="entry name" value="CYTOCHROME P450 12A4, MITOCHONDRIAL-RELATED"/>
    <property type="match status" value="1"/>
</dbReference>
<evidence type="ECO:0000256" key="3">
    <source>
        <dbReference type="RuleBase" id="RU000461"/>
    </source>
</evidence>
<dbReference type="Pfam" id="PF00067">
    <property type="entry name" value="p450"/>
    <property type="match status" value="1"/>
</dbReference>
<evidence type="ECO:0000256" key="2">
    <source>
        <dbReference type="ARBA" id="ARBA00010617"/>
    </source>
</evidence>
<gene>
    <name evidence="5" type="ORF">DVJ83_10185</name>
</gene>
<keyword evidence="3" id="KW-0408">Iron</keyword>
<keyword evidence="3" id="KW-0503">Monooxygenase</keyword>
<keyword evidence="3" id="KW-0560">Oxidoreductase</keyword>
<sequence length="381" mass="42283">MTASFKTLPEPHTRPGSGHLQDWALGPLPLIEQGAQRARLGGGDLFRLRLGGPAVVGFSPAWNRRVLTDLTTFVSRGSFSAVVPYLAGGVILTDAPEHAARRQRLNPGFGRASVERLRERMRQARTPVPRQPFDALAWADETVRRQLNAAYFSGDFDDTLLAAFLAPLRRPFPVPALPRPLLFRRVEQEIKRLAERRLVEGGDDLLSSLAPLPGGLTETRISLAAAHDTTTHALAYALWALTNRPEFQAADTHPAVLKEVLRLYPPGWMGSRRLSRAVEWRGTELPRGTLALYSPYLTGRDPALWARPLDFRPERWEKPPPAWAYLPFGGGERTCLGLHLAQTLILDVLAETPPLRARWGNDEPHPGVTLGPRGPLVVERR</sequence>
<dbReference type="InterPro" id="IPR017972">
    <property type="entry name" value="Cyt_P450_CS"/>
</dbReference>
<dbReference type="SUPFAM" id="SSF48264">
    <property type="entry name" value="Cytochrome P450"/>
    <property type="match status" value="1"/>
</dbReference>